<dbReference type="RefSeq" id="WP_261614575.1">
    <property type="nucleotide sequence ID" value="NZ_JALIDZ010000002.1"/>
</dbReference>
<keyword evidence="3" id="KW-1185">Reference proteome</keyword>
<organism evidence="2 3">
    <name type="scientific">Microbaculum marinisediminis</name>
    <dbReference type="NCBI Taxonomy" id="2931392"/>
    <lineage>
        <taxon>Bacteria</taxon>
        <taxon>Pseudomonadati</taxon>
        <taxon>Pseudomonadota</taxon>
        <taxon>Alphaproteobacteria</taxon>
        <taxon>Hyphomicrobiales</taxon>
        <taxon>Tepidamorphaceae</taxon>
        <taxon>Microbaculum</taxon>
    </lineage>
</organism>
<dbReference type="EMBL" id="JALIDZ010000002">
    <property type="protein sequence ID" value="MCT8970999.1"/>
    <property type="molecule type" value="Genomic_DNA"/>
</dbReference>
<proteinExistence type="predicted"/>
<accession>A0AAW5QXC7</accession>
<keyword evidence="1" id="KW-0472">Membrane</keyword>
<dbReference type="AlphaFoldDB" id="A0AAW5QXC7"/>
<evidence type="ECO:0000313" key="3">
    <source>
        <dbReference type="Proteomes" id="UP001320898"/>
    </source>
</evidence>
<feature type="transmembrane region" description="Helical" evidence="1">
    <location>
        <begin position="65"/>
        <end position="90"/>
    </location>
</feature>
<gene>
    <name evidence="2" type="ORF">MUB46_03920</name>
</gene>
<protein>
    <submittedName>
        <fullName evidence="2">Uncharacterized protein</fullName>
    </submittedName>
</protein>
<name>A0AAW5QXC7_9HYPH</name>
<evidence type="ECO:0000256" key="1">
    <source>
        <dbReference type="SAM" id="Phobius"/>
    </source>
</evidence>
<feature type="transmembrane region" description="Helical" evidence="1">
    <location>
        <begin position="21"/>
        <end position="45"/>
    </location>
</feature>
<keyword evidence="1" id="KW-0812">Transmembrane</keyword>
<dbReference type="Proteomes" id="UP001320898">
    <property type="component" value="Unassembled WGS sequence"/>
</dbReference>
<comment type="caution">
    <text evidence="2">The sequence shown here is derived from an EMBL/GenBank/DDBJ whole genome shotgun (WGS) entry which is preliminary data.</text>
</comment>
<sequence length="120" mass="12587">MARINLLPSPNGKSRRGPPSLLRFLALHLAIGASVAVLVVTALILTDAHALGRLIMEDRDPIVAIAMLMIGFVITIGSAAMGAAIMGLPYDQGDRPKGRKVAVRVTDEPVLAKAGAAVRR</sequence>
<evidence type="ECO:0000313" key="2">
    <source>
        <dbReference type="EMBL" id="MCT8970999.1"/>
    </source>
</evidence>
<reference evidence="2 3" key="1">
    <citation type="submission" date="2022-04" db="EMBL/GenBank/DDBJ databases">
        <authorList>
            <person name="Ye Y.-Q."/>
            <person name="Du Z.-J."/>
        </authorList>
    </citation>
    <scope>NUCLEOTIDE SEQUENCE [LARGE SCALE GENOMIC DNA]</scope>
    <source>
        <strain evidence="2 3">A6E488</strain>
    </source>
</reference>
<keyword evidence="1" id="KW-1133">Transmembrane helix</keyword>